<dbReference type="EMBL" id="JAWHQM010000003">
    <property type="protein sequence ID" value="KAK5626508.1"/>
    <property type="molecule type" value="Genomic_DNA"/>
</dbReference>
<keyword evidence="12" id="KW-1185">Reference proteome</keyword>
<evidence type="ECO:0000256" key="8">
    <source>
        <dbReference type="ARBA" id="ARBA00023002"/>
    </source>
</evidence>
<dbReference type="EC" id="1.14.13.196" evidence="4"/>
<dbReference type="Proteomes" id="UP001305414">
    <property type="component" value="Unassembled WGS sequence"/>
</dbReference>
<dbReference type="AlphaFoldDB" id="A0AAN7UE77"/>
<comment type="caution">
    <text evidence="11">The sequence shown here is derived from an EMBL/GenBank/DDBJ whole genome shotgun (WGS) entry which is preliminary data.</text>
</comment>
<keyword evidence="6" id="KW-0274">FAD</keyword>
<name>A0AAN7UE77_9PEZI</name>
<keyword evidence="8" id="KW-0560">Oxidoreductase</keyword>
<evidence type="ECO:0000313" key="11">
    <source>
        <dbReference type="EMBL" id="KAK5626508.1"/>
    </source>
</evidence>
<organism evidence="11 12">
    <name type="scientific">Xylaria bambusicola</name>
    <dbReference type="NCBI Taxonomy" id="326684"/>
    <lineage>
        <taxon>Eukaryota</taxon>
        <taxon>Fungi</taxon>
        <taxon>Dikarya</taxon>
        <taxon>Ascomycota</taxon>
        <taxon>Pezizomycotina</taxon>
        <taxon>Sordariomycetes</taxon>
        <taxon>Xylariomycetidae</taxon>
        <taxon>Xylariales</taxon>
        <taxon>Xylariaceae</taxon>
        <taxon>Xylaria</taxon>
    </lineage>
</organism>
<dbReference type="Pfam" id="PF13434">
    <property type="entry name" value="Lys_Orn_oxgnase"/>
    <property type="match status" value="1"/>
</dbReference>
<evidence type="ECO:0000256" key="7">
    <source>
        <dbReference type="ARBA" id="ARBA00022857"/>
    </source>
</evidence>
<evidence type="ECO:0000256" key="2">
    <source>
        <dbReference type="ARBA" id="ARBA00004924"/>
    </source>
</evidence>
<dbReference type="InterPro" id="IPR025700">
    <property type="entry name" value="Lys/Orn_oxygenase"/>
</dbReference>
<dbReference type="GO" id="GO:0016491">
    <property type="term" value="F:oxidoreductase activity"/>
    <property type="evidence" value="ECO:0007669"/>
    <property type="project" value="UniProtKB-KW"/>
</dbReference>
<comment type="catalytic activity">
    <reaction evidence="9">
        <text>L-ornithine + NADPH + O2 = N(5)-hydroxy-L-ornithine + NADP(+) + H2O</text>
        <dbReference type="Rhea" id="RHEA:41508"/>
        <dbReference type="ChEBI" id="CHEBI:15377"/>
        <dbReference type="ChEBI" id="CHEBI:15379"/>
        <dbReference type="ChEBI" id="CHEBI:46911"/>
        <dbReference type="ChEBI" id="CHEBI:57783"/>
        <dbReference type="ChEBI" id="CHEBI:58349"/>
        <dbReference type="ChEBI" id="CHEBI:78275"/>
        <dbReference type="EC" id="1.14.13.196"/>
    </reaction>
</comment>
<accession>A0AAN7UE77</accession>
<evidence type="ECO:0000256" key="9">
    <source>
        <dbReference type="ARBA" id="ARBA00047598"/>
    </source>
</evidence>
<evidence type="ECO:0000313" key="12">
    <source>
        <dbReference type="Proteomes" id="UP001305414"/>
    </source>
</evidence>
<protein>
    <recommendedName>
        <fullName evidence="4">L-ornithine N(5)-monooxygenase [NAD(P)H]</fullName>
        <ecNumber evidence="4">1.14.13.196</ecNumber>
    </recommendedName>
</protein>
<evidence type="ECO:0000256" key="1">
    <source>
        <dbReference type="ARBA" id="ARBA00001974"/>
    </source>
</evidence>
<keyword evidence="7" id="KW-0521">NADP</keyword>
<evidence type="ECO:0000256" key="6">
    <source>
        <dbReference type="ARBA" id="ARBA00022827"/>
    </source>
</evidence>
<evidence type="ECO:0000256" key="3">
    <source>
        <dbReference type="ARBA" id="ARBA00007588"/>
    </source>
</evidence>
<gene>
    <name evidence="11" type="ORF">RRF57_002223</name>
</gene>
<dbReference type="Gene3D" id="3.50.50.60">
    <property type="entry name" value="FAD/NAD(P)-binding domain"/>
    <property type="match status" value="1"/>
</dbReference>
<evidence type="ECO:0000256" key="10">
    <source>
        <dbReference type="ARBA" id="ARBA00049248"/>
    </source>
</evidence>
<dbReference type="InterPro" id="IPR036188">
    <property type="entry name" value="FAD/NAD-bd_sf"/>
</dbReference>
<evidence type="ECO:0000256" key="4">
    <source>
        <dbReference type="ARBA" id="ARBA00012881"/>
    </source>
</evidence>
<sequence>MAPHSLVDDDRHALSIGERSYPIQNIVKKPIVNGTRRSIVSKLKPTPSNEIHDLICVGFGPASLAVAVALHDSINSGKLSVDSASAHPRFSS</sequence>
<comment type="catalytic activity">
    <reaction evidence="10">
        <text>L-ornithine + NADH + O2 = N(5)-hydroxy-L-ornithine + NAD(+) + H2O</text>
        <dbReference type="Rhea" id="RHEA:41512"/>
        <dbReference type="ChEBI" id="CHEBI:15377"/>
        <dbReference type="ChEBI" id="CHEBI:15379"/>
        <dbReference type="ChEBI" id="CHEBI:46911"/>
        <dbReference type="ChEBI" id="CHEBI:57540"/>
        <dbReference type="ChEBI" id="CHEBI:57945"/>
        <dbReference type="ChEBI" id="CHEBI:78275"/>
        <dbReference type="EC" id="1.14.13.196"/>
    </reaction>
</comment>
<comment type="similarity">
    <text evidence="3">Belongs to the lysine N(6)-hydroxylase/L-ornithine N(5)-oxygenase family.</text>
</comment>
<comment type="cofactor">
    <cofactor evidence="1">
        <name>FAD</name>
        <dbReference type="ChEBI" id="CHEBI:57692"/>
    </cofactor>
</comment>
<comment type="pathway">
    <text evidence="2">Siderophore biosynthesis.</text>
</comment>
<keyword evidence="5" id="KW-0285">Flavoprotein</keyword>
<proteinExistence type="inferred from homology"/>
<reference evidence="11 12" key="1">
    <citation type="submission" date="2023-10" db="EMBL/GenBank/DDBJ databases">
        <title>Draft genome sequence of Xylaria bambusicola isolate GMP-LS, the root and basal stem rot pathogen of sugarcane in Indonesia.</title>
        <authorList>
            <person name="Selvaraj P."/>
            <person name="Muralishankar V."/>
            <person name="Muruganantham S."/>
            <person name="Sp S."/>
            <person name="Haryani S."/>
            <person name="Lau K.J.X."/>
            <person name="Naqvi N.I."/>
        </authorList>
    </citation>
    <scope>NUCLEOTIDE SEQUENCE [LARGE SCALE GENOMIC DNA]</scope>
    <source>
        <strain evidence="11">GMP-LS</strain>
    </source>
</reference>
<evidence type="ECO:0000256" key="5">
    <source>
        <dbReference type="ARBA" id="ARBA00022630"/>
    </source>
</evidence>